<evidence type="ECO:0000313" key="3">
    <source>
        <dbReference type="Proteomes" id="UP000250299"/>
    </source>
</evidence>
<proteinExistence type="predicted"/>
<dbReference type="EMBL" id="CP029693">
    <property type="protein sequence ID" value="AWY39039.1"/>
    <property type="molecule type" value="Genomic_DNA"/>
</dbReference>
<organism evidence="2 3">
    <name type="scientific">Pseudomonas putida</name>
    <name type="common">Arthrobacter siderocapsulatus</name>
    <dbReference type="NCBI Taxonomy" id="303"/>
    <lineage>
        <taxon>Bacteria</taxon>
        <taxon>Pseudomonadati</taxon>
        <taxon>Pseudomonadota</taxon>
        <taxon>Gammaproteobacteria</taxon>
        <taxon>Pseudomonadales</taxon>
        <taxon>Pseudomonadaceae</taxon>
        <taxon>Pseudomonas</taxon>
    </lineage>
</organism>
<dbReference type="InterPro" id="IPR021979">
    <property type="entry name" value="DUF3584"/>
</dbReference>
<sequence>MSTDSQNPSLDLLAPEEAVAKEPPQLAEDVIAAPQNAPQGLFRLMNIHLIDSLSRGRVQTMGIDGGMALTGRNGRGKTSLLSLALLFAGVEPRDVVSQGKDSFIDYYLPNQTSYLVYEYERPDGTRRLVVVLSNSTADKIRFRFVNSHFRRDMFVTDDGQFVLNKEFRQRLVYLKIPHAEKLVDTYTDYRAIIQGWQPPHVDPTHRRYLFGMADVYAFTTYNRPLRHLEKLTKGMFSRKANFDDLQQVVADWVFEGKPSAGIQTERKRVENWPRDYNAYQNIMNITPLVDVAKAHRSDLEAAEDAIREVKEKFIFLQDHLFFTKAQRESEQSLKQTYLDEETAAHEENALGLTKAIQSARFDIDACDRNLKDIEAARQDYESKGVDEKRARAAQAAVFNDELRSVDTKLDLALGAARGIKAKFDKQINEENRLHNDFRAVALDKINVLRDEAREAQAKIEGVHADALKVLDDSSSDELHRLVGEVQQRHGELARAQERAANPPVDPLIQAGIDKKNLDLRDANKAIGTSHASVANRQRLVDDLQAKSSKYDVTIGAIKQSIAQQKDLIEEIIRAHTPDQDSLLAFLRANRPDWSEDIAKVINPGLLHRTDLHPQLTAVSASLYGIALELEFVEATDEADESRLHEKLDEANQALDAFQVQLERAIEQQIELRKSIKIAADELTLARSALMKANSATQALEREVDELDAQQRKMLDEARQLAQAQMVECERRVRHAEQAHTEFIGRIASKKQSLVQQREKDTSAVSIQLNSEIRDIQSSIEAHKRACESSIEFFLEQQKRELAGEGADVNVITMLENKREELLKTLEDIKSWSELLSEWQIWKKQVLPQISVLQAKKEQRQTDFDQDTIRLQEATDAWIRKREQVVASIKECRSAIVSIEGQLVVVASCLEDRLKSYVSTSRHEAYDTAWEANSLRAAMITFQQQITESEGHLRKLTLKMRTAFLEVPHAAPSTYFQDRLYNIRTETGEEVDARMTLRVVEDWFATEHDKSRRLLVADAKTIFGEIQGLHRVLQTFNKKLSSFNASLQEHLEHSSTVFDNLSELKISIYSGVEELDYWSVITKITNDREEWTQEDSLPSADAVAHLNTLLAIWDGNRGINAQFKSLVSIRGSVREQGNYRQFRNRTELENISSNGLSYLVLIILFLGFIGKVRGNAPVQLTWCVDELKAIDAENIVSLCNYLGQNRITLCTAFPDPDAETLMLFEHKYKLDAERRLVQCELSVEEEAGDDSELELAWEDGE</sequence>
<dbReference type="OrthoDB" id="9810371at2"/>
<dbReference type="Pfam" id="PF12128">
    <property type="entry name" value="DUF3584"/>
    <property type="match status" value="1"/>
</dbReference>
<accession>A0A2Z4RDX7</accession>
<dbReference type="AlphaFoldDB" id="A0A2Z4RDX7"/>
<protein>
    <submittedName>
        <fullName evidence="2">ATP-binding protein</fullName>
    </submittedName>
</protein>
<feature type="coiled-coil region" evidence="1">
    <location>
        <begin position="292"/>
        <end position="319"/>
    </location>
</feature>
<dbReference type="RefSeq" id="WP_110962856.1">
    <property type="nucleotide sequence ID" value="NZ_CP029693.1"/>
</dbReference>
<keyword evidence="2" id="KW-0067">ATP-binding</keyword>
<feature type="coiled-coil region" evidence="1">
    <location>
        <begin position="438"/>
        <end position="465"/>
    </location>
</feature>
<gene>
    <name evidence="2" type="ORF">DKY63_03565</name>
</gene>
<evidence type="ECO:0000313" key="2">
    <source>
        <dbReference type="EMBL" id="AWY39039.1"/>
    </source>
</evidence>
<reference evidence="2 3" key="1">
    <citation type="submission" date="2018-05" db="EMBL/GenBank/DDBJ databases">
        <title>Whole genome sequence of Pseudomonas putida JBC17.</title>
        <authorList>
            <person name="Lee Y.H."/>
            <person name="David K."/>
        </authorList>
    </citation>
    <scope>NUCLEOTIDE SEQUENCE [LARGE SCALE GENOMIC DNA]</scope>
    <source>
        <strain evidence="2 3">JBC17</strain>
    </source>
</reference>
<feature type="coiled-coil region" evidence="1">
    <location>
        <begin position="640"/>
        <end position="738"/>
    </location>
</feature>
<dbReference type="Proteomes" id="UP000250299">
    <property type="component" value="Chromosome"/>
</dbReference>
<keyword evidence="2" id="KW-0547">Nucleotide-binding</keyword>
<name>A0A2Z4RDX7_PSEPU</name>
<evidence type="ECO:0000256" key="1">
    <source>
        <dbReference type="SAM" id="Coils"/>
    </source>
</evidence>
<keyword evidence="1" id="KW-0175">Coiled coil</keyword>
<dbReference type="GO" id="GO:0005524">
    <property type="term" value="F:ATP binding"/>
    <property type="evidence" value="ECO:0007669"/>
    <property type="project" value="UniProtKB-KW"/>
</dbReference>